<dbReference type="EMBL" id="JABBGH010000002">
    <property type="protein sequence ID" value="NML65931.1"/>
    <property type="molecule type" value="Genomic_DNA"/>
</dbReference>
<organism evidence="1 2">
    <name type="scientific">Hymenobacter polaris</name>
    <dbReference type="NCBI Taxonomy" id="2682546"/>
    <lineage>
        <taxon>Bacteria</taxon>
        <taxon>Pseudomonadati</taxon>
        <taxon>Bacteroidota</taxon>
        <taxon>Cytophagia</taxon>
        <taxon>Cytophagales</taxon>
        <taxon>Hymenobacteraceae</taxon>
        <taxon>Hymenobacter</taxon>
    </lineage>
</organism>
<accession>A0A7Y0AEN7</accession>
<protein>
    <submittedName>
        <fullName evidence="1">Uncharacterized protein</fullName>
    </submittedName>
</protein>
<reference evidence="1 2" key="1">
    <citation type="submission" date="2020-04" db="EMBL/GenBank/DDBJ databases">
        <title>Hymenobacter polaris sp. nov., isolated from Arctic soil.</title>
        <authorList>
            <person name="Dahal R.H."/>
        </authorList>
    </citation>
    <scope>NUCLEOTIDE SEQUENCE [LARGE SCALE GENOMIC DNA]</scope>
    <source>
        <strain evidence="1 2">RP-2-7</strain>
    </source>
</reference>
<proteinExistence type="predicted"/>
<name>A0A7Y0AEN7_9BACT</name>
<gene>
    <name evidence="1" type="ORF">HHL22_12010</name>
</gene>
<evidence type="ECO:0000313" key="2">
    <source>
        <dbReference type="Proteomes" id="UP000559626"/>
    </source>
</evidence>
<comment type="caution">
    <text evidence="1">The sequence shown here is derived from an EMBL/GenBank/DDBJ whole genome shotgun (WGS) entry which is preliminary data.</text>
</comment>
<dbReference type="AlphaFoldDB" id="A0A7Y0AEN7"/>
<evidence type="ECO:0000313" key="1">
    <source>
        <dbReference type="EMBL" id="NML65931.1"/>
    </source>
</evidence>
<keyword evidence="2" id="KW-1185">Reference proteome</keyword>
<dbReference type="Proteomes" id="UP000559626">
    <property type="component" value="Unassembled WGS sequence"/>
</dbReference>
<dbReference type="RefSeq" id="WP_169531567.1">
    <property type="nucleotide sequence ID" value="NZ_JABBGH010000002.1"/>
</dbReference>
<sequence>MVRIAGVRPMAAVGAVRAQVALGDWLLAEVQAPAGTAPAELARVFAVGEAWPLVGLPAGYRLLGYLDPREDCIF</sequence>